<proteinExistence type="predicted"/>
<dbReference type="AlphaFoldDB" id="A0A8S1A6N5"/>
<sequence>MGDCDTSSGWIFEYTVDRRAPRHLDRHANALRYQALRSVQELFKLFVIYPSHSRYRRPRFDGTRQMAFSTSYAIKIESYAH</sequence>
<protein>
    <submittedName>
        <fullName evidence="1">Uncharacterized protein</fullName>
    </submittedName>
</protein>
<dbReference type="EMBL" id="CADEBD010000312">
    <property type="protein sequence ID" value="CAB3241975.1"/>
    <property type="molecule type" value="Genomic_DNA"/>
</dbReference>
<reference evidence="1 2" key="1">
    <citation type="submission" date="2020-04" db="EMBL/GenBank/DDBJ databases">
        <authorList>
            <person name="Wallbank WR R."/>
            <person name="Pardo Diaz C."/>
            <person name="Kozak K."/>
            <person name="Martin S."/>
            <person name="Jiggins C."/>
            <person name="Moest M."/>
            <person name="Warren A I."/>
            <person name="Byers J.R.P. K."/>
            <person name="Montejo-Kovacevich G."/>
            <person name="Yen C E."/>
        </authorList>
    </citation>
    <scope>NUCLEOTIDE SEQUENCE [LARGE SCALE GENOMIC DNA]</scope>
</reference>
<dbReference type="Proteomes" id="UP000494256">
    <property type="component" value="Unassembled WGS sequence"/>
</dbReference>
<comment type="caution">
    <text evidence="1">The sequence shown here is derived from an EMBL/GenBank/DDBJ whole genome shotgun (WGS) entry which is preliminary data.</text>
</comment>
<gene>
    <name evidence="1" type="ORF">APLA_LOCUS9691</name>
</gene>
<name>A0A8S1A6N5_ARCPL</name>
<dbReference type="OrthoDB" id="10006997at2759"/>
<evidence type="ECO:0000313" key="1">
    <source>
        <dbReference type="EMBL" id="CAB3241975.1"/>
    </source>
</evidence>
<organism evidence="1 2">
    <name type="scientific">Arctia plantaginis</name>
    <name type="common">Wood tiger moth</name>
    <name type="synonym">Phalaena plantaginis</name>
    <dbReference type="NCBI Taxonomy" id="874455"/>
    <lineage>
        <taxon>Eukaryota</taxon>
        <taxon>Metazoa</taxon>
        <taxon>Ecdysozoa</taxon>
        <taxon>Arthropoda</taxon>
        <taxon>Hexapoda</taxon>
        <taxon>Insecta</taxon>
        <taxon>Pterygota</taxon>
        <taxon>Neoptera</taxon>
        <taxon>Endopterygota</taxon>
        <taxon>Lepidoptera</taxon>
        <taxon>Glossata</taxon>
        <taxon>Ditrysia</taxon>
        <taxon>Noctuoidea</taxon>
        <taxon>Erebidae</taxon>
        <taxon>Arctiinae</taxon>
        <taxon>Arctia</taxon>
    </lineage>
</organism>
<accession>A0A8S1A6N5</accession>
<evidence type="ECO:0000313" key="2">
    <source>
        <dbReference type="Proteomes" id="UP000494256"/>
    </source>
</evidence>